<organism evidence="1 2">
    <name type="scientific">Oidiodendron maius (strain Zn)</name>
    <dbReference type="NCBI Taxonomy" id="913774"/>
    <lineage>
        <taxon>Eukaryota</taxon>
        <taxon>Fungi</taxon>
        <taxon>Dikarya</taxon>
        <taxon>Ascomycota</taxon>
        <taxon>Pezizomycotina</taxon>
        <taxon>Leotiomycetes</taxon>
        <taxon>Leotiomycetes incertae sedis</taxon>
        <taxon>Myxotrichaceae</taxon>
        <taxon>Oidiodendron</taxon>
    </lineage>
</organism>
<accession>A0A0C3HH28</accession>
<proteinExistence type="predicted"/>
<dbReference type="Proteomes" id="UP000054321">
    <property type="component" value="Unassembled WGS sequence"/>
</dbReference>
<evidence type="ECO:0000313" key="2">
    <source>
        <dbReference type="Proteomes" id="UP000054321"/>
    </source>
</evidence>
<dbReference type="GO" id="GO:0016740">
    <property type="term" value="F:transferase activity"/>
    <property type="evidence" value="ECO:0007669"/>
    <property type="project" value="UniProtKB-KW"/>
</dbReference>
<dbReference type="EMBL" id="KN832874">
    <property type="protein sequence ID" value="KIN02435.1"/>
    <property type="molecule type" value="Genomic_DNA"/>
</dbReference>
<keyword evidence="2" id="KW-1185">Reference proteome</keyword>
<dbReference type="InParanoid" id="A0A0C3HH28"/>
<dbReference type="Gene3D" id="3.40.50.2000">
    <property type="entry name" value="Glycogen Phosphorylase B"/>
    <property type="match status" value="1"/>
</dbReference>
<reference evidence="1 2" key="1">
    <citation type="submission" date="2014-04" db="EMBL/GenBank/DDBJ databases">
        <authorList>
            <consortium name="DOE Joint Genome Institute"/>
            <person name="Kuo A."/>
            <person name="Martino E."/>
            <person name="Perotto S."/>
            <person name="Kohler A."/>
            <person name="Nagy L.G."/>
            <person name="Floudas D."/>
            <person name="Copeland A."/>
            <person name="Barry K.W."/>
            <person name="Cichocki N."/>
            <person name="Veneault-Fourrey C."/>
            <person name="LaButti K."/>
            <person name="Lindquist E.A."/>
            <person name="Lipzen A."/>
            <person name="Lundell T."/>
            <person name="Morin E."/>
            <person name="Murat C."/>
            <person name="Sun H."/>
            <person name="Tunlid A."/>
            <person name="Henrissat B."/>
            <person name="Grigoriev I.V."/>
            <person name="Hibbett D.S."/>
            <person name="Martin F."/>
            <person name="Nordberg H.P."/>
            <person name="Cantor M.N."/>
            <person name="Hua S.X."/>
        </authorList>
    </citation>
    <scope>NUCLEOTIDE SEQUENCE [LARGE SCALE GENOMIC DNA]</scope>
    <source>
        <strain evidence="1 2">Zn</strain>
    </source>
</reference>
<name>A0A0C3HH28_OIDMZ</name>
<gene>
    <name evidence="1" type="ORF">OIDMADRAFT_52281</name>
</gene>
<protein>
    <submittedName>
        <fullName evidence="1">Glycosyltransferase family 4 protein</fullName>
    </submittedName>
</protein>
<dbReference type="AlphaFoldDB" id="A0A0C3HH28"/>
<dbReference type="HOGENOM" id="CLU_2321034_0_0_1"/>
<sequence length="99" mass="11337">MRVLAFSDLYFPRVNEVSVSIRTLHSSIRNAGHEIFPVAPEYPYASETPLDKEECVIRIPSFPIHGDHEDRWMRSHKLRMSSIEHLEASVDLTSSVSTL</sequence>
<evidence type="ECO:0000313" key="1">
    <source>
        <dbReference type="EMBL" id="KIN02435.1"/>
    </source>
</evidence>
<keyword evidence="1" id="KW-0808">Transferase</keyword>
<reference evidence="2" key="2">
    <citation type="submission" date="2015-01" db="EMBL/GenBank/DDBJ databases">
        <title>Evolutionary Origins and Diversification of the Mycorrhizal Mutualists.</title>
        <authorList>
            <consortium name="DOE Joint Genome Institute"/>
            <consortium name="Mycorrhizal Genomics Consortium"/>
            <person name="Kohler A."/>
            <person name="Kuo A."/>
            <person name="Nagy L.G."/>
            <person name="Floudas D."/>
            <person name="Copeland A."/>
            <person name="Barry K.W."/>
            <person name="Cichocki N."/>
            <person name="Veneault-Fourrey C."/>
            <person name="LaButti K."/>
            <person name="Lindquist E.A."/>
            <person name="Lipzen A."/>
            <person name="Lundell T."/>
            <person name="Morin E."/>
            <person name="Murat C."/>
            <person name="Riley R."/>
            <person name="Ohm R."/>
            <person name="Sun H."/>
            <person name="Tunlid A."/>
            <person name="Henrissat B."/>
            <person name="Grigoriev I.V."/>
            <person name="Hibbett D.S."/>
            <person name="Martin F."/>
        </authorList>
    </citation>
    <scope>NUCLEOTIDE SEQUENCE [LARGE SCALE GENOMIC DNA]</scope>
    <source>
        <strain evidence="2">Zn</strain>
    </source>
</reference>